<feature type="transmembrane region" description="Helical" evidence="1">
    <location>
        <begin position="7"/>
        <end position="27"/>
    </location>
</feature>
<comment type="caution">
    <text evidence="2">The sequence shown here is derived from an EMBL/GenBank/DDBJ whole genome shotgun (WGS) entry which is preliminary data.</text>
</comment>
<keyword evidence="1" id="KW-0472">Membrane</keyword>
<gene>
    <name evidence="2" type="ORF">SDC9_170502</name>
</gene>
<sequence>MCSYRIVMITCGIIIISVCKLSIGLAMTGKAEFISLINGVCSIINSQQLFIGIPKSICISMRIMAVTALKQLFCLGISGIHNWMKGLII</sequence>
<proteinExistence type="predicted"/>
<dbReference type="AlphaFoldDB" id="A0A645G881"/>
<reference evidence="2" key="1">
    <citation type="submission" date="2019-08" db="EMBL/GenBank/DDBJ databases">
        <authorList>
            <person name="Kucharzyk K."/>
            <person name="Murdoch R.W."/>
            <person name="Higgins S."/>
            <person name="Loffler F."/>
        </authorList>
    </citation>
    <scope>NUCLEOTIDE SEQUENCE</scope>
</reference>
<keyword evidence="1" id="KW-1133">Transmembrane helix</keyword>
<accession>A0A645G881</accession>
<dbReference type="EMBL" id="VSSQ01071518">
    <property type="protein sequence ID" value="MPN23117.1"/>
    <property type="molecule type" value="Genomic_DNA"/>
</dbReference>
<protein>
    <submittedName>
        <fullName evidence="2">Uncharacterized protein</fullName>
    </submittedName>
</protein>
<name>A0A645G881_9ZZZZ</name>
<evidence type="ECO:0000313" key="2">
    <source>
        <dbReference type="EMBL" id="MPN23117.1"/>
    </source>
</evidence>
<keyword evidence="1" id="KW-0812">Transmembrane</keyword>
<organism evidence="2">
    <name type="scientific">bioreactor metagenome</name>
    <dbReference type="NCBI Taxonomy" id="1076179"/>
    <lineage>
        <taxon>unclassified sequences</taxon>
        <taxon>metagenomes</taxon>
        <taxon>ecological metagenomes</taxon>
    </lineage>
</organism>
<evidence type="ECO:0000256" key="1">
    <source>
        <dbReference type="SAM" id="Phobius"/>
    </source>
</evidence>